<dbReference type="Proteomes" id="UP000630936">
    <property type="component" value="Unassembled WGS sequence"/>
</dbReference>
<feature type="domain" description="DUF397" evidence="1">
    <location>
        <begin position="19"/>
        <end position="73"/>
    </location>
</feature>
<dbReference type="EMBL" id="BMWG01000003">
    <property type="protein sequence ID" value="GGZ25599.1"/>
    <property type="molecule type" value="Genomic_DNA"/>
</dbReference>
<dbReference type="Pfam" id="PF04149">
    <property type="entry name" value="DUF397"/>
    <property type="match status" value="1"/>
</dbReference>
<name>A0A918PWE2_9ACTN</name>
<keyword evidence="3" id="KW-1185">Reference proteome</keyword>
<reference evidence="2" key="2">
    <citation type="submission" date="2020-09" db="EMBL/GenBank/DDBJ databases">
        <authorList>
            <person name="Sun Q."/>
            <person name="Ohkuma M."/>
        </authorList>
    </citation>
    <scope>NUCLEOTIDE SEQUENCE</scope>
    <source>
        <strain evidence="2">JCM 4988</strain>
    </source>
</reference>
<reference evidence="2" key="1">
    <citation type="journal article" date="2014" name="Int. J. Syst. Evol. Microbiol.">
        <title>Complete genome sequence of Corynebacterium casei LMG S-19264T (=DSM 44701T), isolated from a smear-ripened cheese.</title>
        <authorList>
            <consortium name="US DOE Joint Genome Institute (JGI-PGF)"/>
            <person name="Walter F."/>
            <person name="Albersmeier A."/>
            <person name="Kalinowski J."/>
            <person name="Ruckert C."/>
        </authorList>
    </citation>
    <scope>NUCLEOTIDE SEQUENCE</scope>
    <source>
        <strain evidence="2">JCM 4988</strain>
    </source>
</reference>
<dbReference type="AlphaFoldDB" id="A0A918PWE2"/>
<sequence length="78" mass="8362">MKSVRDKTALPFADIPESAWKKAAASAGESDCVEVANCAYTPRKGIAVRDSKNPQGPILLFRQESFSAFVSGVDGICR</sequence>
<evidence type="ECO:0000313" key="2">
    <source>
        <dbReference type="EMBL" id="GGZ25599.1"/>
    </source>
</evidence>
<dbReference type="InterPro" id="IPR007278">
    <property type="entry name" value="DUF397"/>
</dbReference>
<accession>A0A918PWE2</accession>
<gene>
    <name evidence="2" type="ORF">GCM10010387_18940</name>
</gene>
<evidence type="ECO:0000313" key="3">
    <source>
        <dbReference type="Proteomes" id="UP000630936"/>
    </source>
</evidence>
<proteinExistence type="predicted"/>
<evidence type="ECO:0000259" key="1">
    <source>
        <dbReference type="Pfam" id="PF04149"/>
    </source>
</evidence>
<organism evidence="2 3">
    <name type="scientific">Streptomyces inusitatus</name>
    <dbReference type="NCBI Taxonomy" id="68221"/>
    <lineage>
        <taxon>Bacteria</taxon>
        <taxon>Bacillati</taxon>
        <taxon>Actinomycetota</taxon>
        <taxon>Actinomycetes</taxon>
        <taxon>Kitasatosporales</taxon>
        <taxon>Streptomycetaceae</taxon>
        <taxon>Streptomyces</taxon>
    </lineage>
</organism>
<protein>
    <recommendedName>
        <fullName evidence="1">DUF397 domain-containing protein</fullName>
    </recommendedName>
</protein>
<comment type="caution">
    <text evidence="2">The sequence shown here is derived from an EMBL/GenBank/DDBJ whole genome shotgun (WGS) entry which is preliminary data.</text>
</comment>
<dbReference type="RefSeq" id="WP_190122483.1">
    <property type="nucleotide sequence ID" value="NZ_BMWG01000003.1"/>
</dbReference>